<proteinExistence type="predicted"/>
<reference evidence="1 2" key="1">
    <citation type="submission" date="2020-11" db="EMBL/GenBank/DDBJ databases">
        <title>Carbohydrate-dependent, anaerobic sulfur respiration: A novel catabolism in halophilic archaea.</title>
        <authorList>
            <person name="Sorokin D.Y."/>
            <person name="Messina E."/>
            <person name="Smedile F."/>
            <person name="La Cono V."/>
            <person name="Hallsworth J.E."/>
            <person name="Yakimov M.M."/>
        </authorList>
    </citation>
    <scope>NUCLEOTIDE SEQUENCE [LARGE SCALE GENOMIC DNA]</scope>
    <source>
        <strain evidence="1 2">HSR-Est</strain>
    </source>
</reference>
<evidence type="ECO:0000313" key="1">
    <source>
        <dbReference type="EMBL" id="QSG14970.1"/>
    </source>
</evidence>
<name>A0A897NKH1_9EURY</name>
<dbReference type="Proteomes" id="UP000663292">
    <property type="component" value="Chromosome"/>
</dbReference>
<dbReference type="RefSeq" id="WP_229120231.1">
    <property type="nucleotide sequence ID" value="NZ_CP064791.1"/>
</dbReference>
<dbReference type="EMBL" id="CP064791">
    <property type="protein sequence ID" value="QSG14970.1"/>
    <property type="molecule type" value="Genomic_DNA"/>
</dbReference>
<sequence>MTIHAINTQEGDWSRTILYTDVDPPNWTSFSDWSDIENGPIPWRRADDQDNAHTAATWEHPDTGKFHIMINQYNTQLMYQDQLASRTGGNTLTTEVK</sequence>
<organism evidence="1 2">
    <name type="scientific">Halapricum desulfuricans</name>
    <dbReference type="NCBI Taxonomy" id="2841257"/>
    <lineage>
        <taxon>Archaea</taxon>
        <taxon>Methanobacteriati</taxon>
        <taxon>Methanobacteriota</taxon>
        <taxon>Stenosarchaea group</taxon>
        <taxon>Halobacteria</taxon>
        <taxon>Halobacteriales</taxon>
        <taxon>Haloarculaceae</taxon>
        <taxon>Halapricum</taxon>
    </lineage>
</organism>
<dbReference type="GeneID" id="68858078"/>
<protein>
    <submittedName>
        <fullName evidence="1">Uncharacterized protein</fullName>
    </submittedName>
</protein>
<accession>A0A897NKH1</accession>
<evidence type="ECO:0000313" key="2">
    <source>
        <dbReference type="Proteomes" id="UP000663292"/>
    </source>
</evidence>
<keyword evidence="2" id="KW-1185">Reference proteome</keyword>
<dbReference type="AlphaFoldDB" id="A0A897NKH1"/>
<gene>
    <name evidence="1" type="ORF">HSEST_1441</name>
</gene>